<keyword evidence="3" id="KW-1185">Reference proteome</keyword>
<dbReference type="Proteomes" id="UP000476310">
    <property type="component" value="Unassembled WGS sequence"/>
</dbReference>
<reference evidence="2" key="1">
    <citation type="submission" date="2020-02" db="EMBL/GenBank/DDBJ databases">
        <title>A new Streptomyces sp. for controlling soil-borne diseases.</title>
        <authorList>
            <person name="Li X."/>
            <person name="Tian Y."/>
            <person name="Gao K."/>
        </authorList>
    </citation>
    <scope>NUCLEOTIDE SEQUENCE [LARGE SCALE GENOMIC DNA]</scope>
    <source>
        <strain evidence="2">0250</strain>
    </source>
</reference>
<evidence type="ECO:0000256" key="1">
    <source>
        <dbReference type="SAM" id="MobiDB-lite"/>
    </source>
</evidence>
<organism evidence="2 3">
    <name type="scientific">Streptomyces rhizosphaericus</name>
    <dbReference type="NCBI Taxonomy" id="114699"/>
    <lineage>
        <taxon>Bacteria</taxon>
        <taxon>Bacillati</taxon>
        <taxon>Actinomycetota</taxon>
        <taxon>Actinomycetes</taxon>
        <taxon>Kitasatosporales</taxon>
        <taxon>Streptomycetaceae</taxon>
        <taxon>Streptomyces</taxon>
        <taxon>Streptomyces violaceusniger group</taxon>
    </lineage>
</organism>
<proteinExistence type="predicted"/>
<protein>
    <submittedName>
        <fullName evidence="2">Uncharacterized protein</fullName>
    </submittedName>
</protein>
<dbReference type="RefSeq" id="WP_164433694.1">
    <property type="nucleotide sequence ID" value="NZ_JAAIKT010000057.1"/>
</dbReference>
<accession>A0A6G4APH9</accession>
<feature type="region of interest" description="Disordered" evidence="1">
    <location>
        <begin position="1"/>
        <end position="24"/>
    </location>
</feature>
<evidence type="ECO:0000313" key="2">
    <source>
        <dbReference type="EMBL" id="NEW75376.1"/>
    </source>
</evidence>
<name>A0A6G4APH9_9ACTN</name>
<sequence>MSAHPDLPDTLVHFTGQPRGQNDEPPDFACGSAEERMVNILHSGVLRGAPDYWADALVICFSEATEAGRRVMLRDGGGTRGPHEPWGLVLDRRMAPWR</sequence>
<evidence type="ECO:0000313" key="3">
    <source>
        <dbReference type="Proteomes" id="UP000476310"/>
    </source>
</evidence>
<dbReference type="AlphaFoldDB" id="A0A6G4APH9"/>
<comment type="caution">
    <text evidence="2">The sequence shown here is derived from an EMBL/GenBank/DDBJ whole genome shotgun (WGS) entry which is preliminary data.</text>
</comment>
<gene>
    <name evidence="2" type="ORF">G4H13_34750</name>
</gene>
<dbReference type="EMBL" id="JAAIKT010000057">
    <property type="protein sequence ID" value="NEW75376.1"/>
    <property type="molecule type" value="Genomic_DNA"/>
</dbReference>